<gene>
    <name evidence="1" type="ORF">EBN03_01175</name>
</gene>
<comment type="caution">
    <text evidence="1">The sequence shown here is derived from an EMBL/GenBank/DDBJ whole genome shotgun (WGS) entry which is preliminary data.</text>
</comment>
<sequence>MSAPLSTRVCLTTAAGGPAMVSLFLVPEPRVRGGCMLHLLEQDPVREVPRSDPDLLATLAGTSLPQARARLLAAPPHRMPVWGGHGLRVLLHDHYIGDDPVGLDLADPAELARLADLPEHPVGPRRIDDFRDYAVRAAMLAVYRYFGVDQRIPLMYHGYADPASGWLAVRSASA</sequence>
<keyword evidence="2" id="KW-1185">Reference proteome</keyword>
<dbReference type="EMBL" id="RFFH01000001">
    <property type="protein sequence ID" value="RMI34990.1"/>
    <property type="molecule type" value="Genomic_DNA"/>
</dbReference>
<evidence type="ECO:0000313" key="1">
    <source>
        <dbReference type="EMBL" id="RMI34990.1"/>
    </source>
</evidence>
<reference evidence="1 2" key="1">
    <citation type="submission" date="2018-10" db="EMBL/GenBank/DDBJ databases">
        <title>Isolation from cow dung.</title>
        <authorList>
            <person name="Ling L."/>
        </authorList>
    </citation>
    <scope>NUCLEOTIDE SEQUENCE [LARGE SCALE GENOMIC DNA]</scope>
    <source>
        <strain evidence="1 2">NEAU-LL90</strain>
    </source>
</reference>
<dbReference type="AlphaFoldDB" id="A0A3M2LDZ7"/>
<protein>
    <submittedName>
        <fullName evidence="1">Uncharacterized protein</fullName>
    </submittedName>
</protein>
<proteinExistence type="predicted"/>
<accession>A0A3M2LDZ7</accession>
<dbReference type="RefSeq" id="WP_122185961.1">
    <property type="nucleotide sequence ID" value="NZ_RFFH01000001.1"/>
</dbReference>
<organism evidence="1 2">
    <name type="scientific">Nocardia stercoris</name>
    <dbReference type="NCBI Taxonomy" id="2483361"/>
    <lineage>
        <taxon>Bacteria</taxon>
        <taxon>Bacillati</taxon>
        <taxon>Actinomycetota</taxon>
        <taxon>Actinomycetes</taxon>
        <taxon>Mycobacteriales</taxon>
        <taxon>Nocardiaceae</taxon>
        <taxon>Nocardia</taxon>
    </lineage>
</organism>
<name>A0A3M2LDZ7_9NOCA</name>
<dbReference type="Proteomes" id="UP000279275">
    <property type="component" value="Unassembled WGS sequence"/>
</dbReference>
<evidence type="ECO:0000313" key="2">
    <source>
        <dbReference type="Proteomes" id="UP000279275"/>
    </source>
</evidence>
<dbReference type="OrthoDB" id="4540221at2"/>